<keyword evidence="2" id="KW-1185">Reference proteome</keyword>
<dbReference type="Proteomes" id="UP000286134">
    <property type="component" value="Unassembled WGS sequence"/>
</dbReference>
<dbReference type="EMBL" id="MCFK01002833">
    <property type="protein sequence ID" value="RKF63047.1"/>
    <property type="molecule type" value="Genomic_DNA"/>
</dbReference>
<accession>A0A420I071</accession>
<evidence type="ECO:0000313" key="2">
    <source>
        <dbReference type="Proteomes" id="UP000286134"/>
    </source>
</evidence>
<comment type="caution">
    <text evidence="1">The sequence shown here is derived from an EMBL/GenBank/DDBJ whole genome shotgun (WGS) entry which is preliminary data.</text>
</comment>
<reference evidence="1 2" key="1">
    <citation type="journal article" date="2018" name="BMC Genomics">
        <title>Comparative genome analyses reveal sequence features reflecting distinct modes of host-adaptation between dicot and monocot powdery mildew.</title>
        <authorList>
            <person name="Wu Y."/>
            <person name="Ma X."/>
            <person name="Pan Z."/>
            <person name="Kale S.D."/>
            <person name="Song Y."/>
            <person name="King H."/>
            <person name="Zhang Q."/>
            <person name="Presley C."/>
            <person name="Deng X."/>
            <person name="Wei C.I."/>
            <person name="Xiao S."/>
        </authorList>
    </citation>
    <scope>NUCLEOTIDE SEQUENCE [LARGE SCALE GENOMIC DNA]</scope>
    <source>
        <strain evidence="1">UMSG2</strain>
    </source>
</reference>
<gene>
    <name evidence="1" type="ORF">OnM2_028084</name>
</gene>
<dbReference type="OrthoDB" id="4364638at2759"/>
<name>A0A420I071_9PEZI</name>
<protein>
    <submittedName>
        <fullName evidence="1">Uncharacterized protein</fullName>
    </submittedName>
</protein>
<proteinExistence type="predicted"/>
<organism evidence="1 2">
    <name type="scientific">Erysiphe neolycopersici</name>
    <dbReference type="NCBI Taxonomy" id="212602"/>
    <lineage>
        <taxon>Eukaryota</taxon>
        <taxon>Fungi</taxon>
        <taxon>Dikarya</taxon>
        <taxon>Ascomycota</taxon>
        <taxon>Pezizomycotina</taxon>
        <taxon>Leotiomycetes</taxon>
        <taxon>Erysiphales</taxon>
        <taxon>Erysiphaceae</taxon>
        <taxon>Erysiphe</taxon>
    </lineage>
</organism>
<sequence length="91" mass="10782">MKHGIILGRKWFKKHSMTIDCRNRRLIYLDDKPTTKMRDIPMDENGYQARNPEWSDNIKVCDKSTHSKNQIENLIQLKKPVDNQLPLCSSR</sequence>
<dbReference type="AlphaFoldDB" id="A0A420I071"/>
<evidence type="ECO:0000313" key="1">
    <source>
        <dbReference type="EMBL" id="RKF63047.1"/>
    </source>
</evidence>